<dbReference type="VEuPathDB" id="MicrosporidiaDB:M896_060840"/>
<proteinExistence type="predicted"/>
<dbReference type="SUPFAM" id="SSF49879">
    <property type="entry name" value="SMAD/FHA domain"/>
    <property type="match status" value="1"/>
</dbReference>
<accession>A0A0B2UK09</accession>
<comment type="caution">
    <text evidence="3">The sequence shown here is derived from an EMBL/GenBank/DDBJ whole genome shotgun (WGS) entry which is preliminary data.</text>
</comment>
<evidence type="ECO:0000313" key="3">
    <source>
        <dbReference type="EMBL" id="KHN69584.1"/>
    </source>
</evidence>
<evidence type="ECO:0000313" key="4">
    <source>
        <dbReference type="Proteomes" id="UP000031056"/>
    </source>
</evidence>
<feature type="compositionally biased region" description="Basic and acidic residues" evidence="2">
    <location>
        <begin position="476"/>
        <end position="496"/>
    </location>
</feature>
<evidence type="ECO:0008006" key="5">
    <source>
        <dbReference type="Google" id="ProtNLM"/>
    </source>
</evidence>
<feature type="region of interest" description="Disordered" evidence="2">
    <location>
        <begin position="388"/>
        <end position="496"/>
    </location>
</feature>
<feature type="compositionally biased region" description="Basic and acidic residues" evidence="2">
    <location>
        <begin position="388"/>
        <end position="428"/>
    </location>
</feature>
<dbReference type="Gene3D" id="2.60.200.20">
    <property type="match status" value="1"/>
</dbReference>
<dbReference type="OrthoDB" id="2192720at2759"/>
<name>A0A0B2UK09_9MICR</name>
<dbReference type="Proteomes" id="UP000031056">
    <property type="component" value="Unassembled WGS sequence"/>
</dbReference>
<evidence type="ECO:0000256" key="1">
    <source>
        <dbReference type="SAM" id="Coils"/>
    </source>
</evidence>
<dbReference type="CDD" id="cd00060">
    <property type="entry name" value="FHA"/>
    <property type="match status" value="1"/>
</dbReference>
<keyword evidence="4" id="KW-1185">Reference proteome</keyword>
<dbReference type="InParanoid" id="A0A0B2UK09"/>
<dbReference type="HOGENOM" id="CLU_042823_0_0_1"/>
<keyword evidence="1" id="KW-0175">Coiled coil</keyword>
<reference evidence="3 4" key="1">
    <citation type="journal article" date="2014" name="MBio">
        <title>The Ordospora colligata genome; evolution of extreme reduction in microsporidia and host-to-parasite horizontal gene transfer.</title>
        <authorList>
            <person name="Pombert J.-F."/>
            <person name="Haag K.L."/>
            <person name="Beidas S."/>
            <person name="Ebert D."/>
            <person name="Keeling P.J."/>
        </authorList>
    </citation>
    <scope>NUCLEOTIDE SEQUENCE [LARGE SCALE GENOMIC DNA]</scope>
    <source>
        <strain evidence="3 4">OC4</strain>
    </source>
</reference>
<feature type="coiled-coil region" evidence="1">
    <location>
        <begin position="242"/>
        <end position="269"/>
    </location>
</feature>
<dbReference type="EMBL" id="JOKQ01000006">
    <property type="protein sequence ID" value="KHN69584.1"/>
    <property type="molecule type" value="Genomic_DNA"/>
</dbReference>
<dbReference type="GeneID" id="26261955"/>
<sequence>MNEKYKLQSLGSEEEVKSVVFTNEPEVSIGSGIDADVRLQQPSIKERHVIVYFEHMKMRVLGENVFLNEEAIEKGSMCEFRFGDVVRICRYRFVFSQTEPGDFIDDSKVIRKPRMEMSYLSSEMTSGEVEREEPISVVEDKKMQVVDKSGEGMMGEAVVSIALNKVSGVYVSLGGDDHANVSCIKQVIEEQKEVLEKEIEESIEHGAVDTPVIASLAKKQGRDLGEVMIEKELLSNAEKIVEEKMRNEHDAVELELDELKQSVKDSIKEELREDLRRDFMNEVKEEIRDEVKEVLMSSEMKEAIATDVIGHIDVIQEQINVDEGSIDEHVGGERVKDEVQEKESVEEVISRDAEEGVKIGVVEKDEHENVENENKAEDFDKHVEDEHVEGIKDEHEHENVEKDNKVEGMKEEHEHVEEMTDVNSEKISRPRRRASSIGVKVEGEDGSEAPPTRKSSIRSKRQSTGDEEGVKRKKGEKQEGKQEAKGNESKPKGRKK</sequence>
<dbReference type="InterPro" id="IPR008984">
    <property type="entry name" value="SMAD_FHA_dom_sf"/>
</dbReference>
<dbReference type="RefSeq" id="XP_014563626.1">
    <property type="nucleotide sequence ID" value="XM_014708140.1"/>
</dbReference>
<organism evidence="3 4">
    <name type="scientific">Ordospora colligata OC4</name>
    <dbReference type="NCBI Taxonomy" id="1354746"/>
    <lineage>
        <taxon>Eukaryota</taxon>
        <taxon>Fungi</taxon>
        <taxon>Fungi incertae sedis</taxon>
        <taxon>Microsporidia</taxon>
        <taxon>Ordosporidae</taxon>
        <taxon>Ordospora</taxon>
    </lineage>
</organism>
<evidence type="ECO:0000256" key="2">
    <source>
        <dbReference type="SAM" id="MobiDB-lite"/>
    </source>
</evidence>
<protein>
    <recommendedName>
        <fullName evidence="5">FHA domain-containing protein</fullName>
    </recommendedName>
</protein>
<dbReference type="AlphaFoldDB" id="A0A0B2UK09"/>
<gene>
    <name evidence="3" type="ORF">M896_060840</name>
</gene>